<feature type="transmembrane region" description="Helical" evidence="3">
    <location>
        <begin position="542"/>
        <end position="567"/>
    </location>
</feature>
<evidence type="ECO:0000256" key="2">
    <source>
        <dbReference type="SAM" id="Coils"/>
    </source>
</evidence>
<feature type="domain" description="Phage tail tape measure protein" evidence="4">
    <location>
        <begin position="243"/>
        <end position="441"/>
    </location>
</feature>
<keyword evidence="3" id="KW-1133">Transmembrane helix</keyword>
<dbReference type="PANTHER" id="PTHR37813">
    <property type="entry name" value="FELS-2 PROPHAGE PROTEIN"/>
    <property type="match status" value="1"/>
</dbReference>
<evidence type="ECO:0000256" key="3">
    <source>
        <dbReference type="SAM" id="Phobius"/>
    </source>
</evidence>
<comment type="caution">
    <text evidence="5">The sequence shown here is derived from an EMBL/GenBank/DDBJ whole genome shotgun (WGS) entry which is preliminary data.</text>
</comment>
<keyword evidence="3" id="KW-0812">Transmembrane</keyword>
<keyword evidence="3" id="KW-0472">Membrane</keyword>
<sequence length="965" mass="104486">MKNLELKVILGAVDKLTAPLKGVQKQMDNLQSKVKGATNELNKLKQQNKTADSFKNLQNSLQQNNQKLVEAREKAKKLAEQLRNTAAPTAALKRQVTEAHKAAHKMAQVQENQRKQLNKLRQELKLGGFNTSKFKESQEKLKQQLSQSTAAIEKQNAAMKKLQQRQARNLAYRNSVDNLKTKSEQLKGFGQSAMIAGTAGNALTGIMLKPALDFEQDFSKVQALTGLNKTDPKQAEQLARLRQQGIHLGATTSFTSGEVAQGQGYLAMAGFNADQIEKSMPAILAMTKAAGIEMGRVSDISSDISSGFKISADEMGRVADVLTATFSGSNTTLEGLGDTMKYLGPIATATGQDFETMSAMVGLLGNVGIKGTQAGTSLRSAMLRLSAPPKAAAKALKKLGVSAKDSRGNMRALTDILVDVEKKTAKMGSGDKMAYYKDIFGTEAATAMVELVGQAGIHGIQEMTEKLKNSAGRAEQVAQVMADNLMGDIKNLESAREAVGIAIYDTISDDIRSAIQSVTEMVRKVNEWIKANPELTRQIVKWSASIAGGITALGALSMAFSFLFYPVARILLGVGRFTGINHLLSQSLKKVSVESLKANKHLFSYKTTLNSAKTGTVMFYGGLKKMPSVFVKLIKNMRHLSFWLNGLKTILRIAFAPIRMLFMGLTSIIGFLLSPIGLLAATFVAAGVMIYRHWDKVRSFFGGFWEDLKSGLAPVLEKFQPLGAAFGVVVGWIEKAVKWFTDFLFPVQSTKEDLDAAASAGKKFGEWIAAGIDFALKPLQLLMDGIKWVIDNMPGIQAGAKIVENAKQSRNEETNKVIKSGSITERTLDALSDSNMYSSGGYTGNGGKYEPMGIVHGGEYVMTKEATSRLGINTLNALNYGKRALIAGGLGISVATAAPVQVDTRAPISARPMIAQTSQPMSVNITINAAQGMDERAIAQQVAKEIQRIENQRQARARSSMWDRA</sequence>
<dbReference type="RefSeq" id="WP_140518907.1">
    <property type="nucleotide sequence ID" value="NZ_JACBKC010000011.1"/>
</dbReference>
<name>A0A502JNF7_HAEHA</name>
<organism evidence="5 6">
    <name type="scientific">Haemophilus haemolyticus</name>
    <dbReference type="NCBI Taxonomy" id="726"/>
    <lineage>
        <taxon>Bacteria</taxon>
        <taxon>Pseudomonadati</taxon>
        <taxon>Pseudomonadota</taxon>
        <taxon>Gammaproteobacteria</taxon>
        <taxon>Pasteurellales</taxon>
        <taxon>Pasteurellaceae</taxon>
        <taxon>Haemophilus</taxon>
    </lineage>
</organism>
<dbReference type="InterPro" id="IPR010090">
    <property type="entry name" value="Phage_tape_meas"/>
</dbReference>
<evidence type="ECO:0000256" key="1">
    <source>
        <dbReference type="ARBA" id="ARBA00022612"/>
    </source>
</evidence>
<dbReference type="AlphaFoldDB" id="A0A502JNF7"/>
<dbReference type="Pfam" id="PF10145">
    <property type="entry name" value="PhageMin_Tail"/>
    <property type="match status" value="1"/>
</dbReference>
<proteinExistence type="predicted"/>
<evidence type="ECO:0000313" key="5">
    <source>
        <dbReference type="EMBL" id="TPH00794.1"/>
    </source>
</evidence>
<accession>A0A502JNF7</accession>
<reference evidence="5 6" key="1">
    <citation type="submission" date="2019-01" db="EMBL/GenBank/DDBJ databases">
        <title>Comparative genomic analysis identifies haemin-independent Haemophilus haemolyticus: a formal re-classification of Haemophilus intermedius.</title>
        <authorList>
            <person name="Harris T.M."/>
            <person name="Price E.P."/>
            <person name="Sarovich D.S."/>
            <person name="Norskov-Lauritsen N."/>
            <person name="Beissbarth J."/>
            <person name="Chang A.B."/>
            <person name="Smith-Vaughan H.C."/>
        </authorList>
    </citation>
    <scope>NUCLEOTIDE SEQUENCE [LARGE SCALE GENOMIC DNA]</scope>
    <source>
        <strain evidence="5 6">PN24</strain>
    </source>
</reference>
<dbReference type="PANTHER" id="PTHR37813:SF1">
    <property type="entry name" value="FELS-2 PROPHAGE PROTEIN"/>
    <property type="match status" value="1"/>
</dbReference>
<dbReference type="NCBIfam" id="TIGR01760">
    <property type="entry name" value="tape_meas_TP901"/>
    <property type="match status" value="1"/>
</dbReference>
<feature type="coiled-coil region" evidence="2">
    <location>
        <begin position="20"/>
        <end position="165"/>
    </location>
</feature>
<dbReference type="EMBL" id="SDPK01000011">
    <property type="protein sequence ID" value="TPH00794.1"/>
    <property type="molecule type" value="Genomic_DNA"/>
</dbReference>
<feature type="transmembrane region" description="Helical" evidence="3">
    <location>
        <begin position="668"/>
        <end position="691"/>
    </location>
</feature>
<gene>
    <name evidence="5" type="ORF">EUX55_03000</name>
</gene>
<evidence type="ECO:0000313" key="6">
    <source>
        <dbReference type="Proteomes" id="UP000317926"/>
    </source>
</evidence>
<protein>
    <submittedName>
        <fullName evidence="5">Phage tail tape measure protein</fullName>
    </submittedName>
</protein>
<dbReference type="Proteomes" id="UP000317926">
    <property type="component" value="Unassembled WGS sequence"/>
</dbReference>
<keyword evidence="1" id="KW-1188">Viral release from host cell</keyword>
<evidence type="ECO:0000259" key="4">
    <source>
        <dbReference type="Pfam" id="PF10145"/>
    </source>
</evidence>
<keyword evidence="2" id="KW-0175">Coiled coil</keyword>